<proteinExistence type="predicted"/>
<name>G8Y8J9_PICSO</name>
<dbReference type="EMBL" id="FO082049">
    <property type="protein sequence ID" value="CCE83763.1"/>
    <property type="molecule type" value="Genomic_DNA"/>
</dbReference>
<feature type="region of interest" description="Disordered" evidence="1">
    <location>
        <begin position="1"/>
        <end position="27"/>
    </location>
</feature>
<dbReference type="InParanoid" id="G8Y8J9"/>
<sequence>MWRGLYKSVEEKAGSQPKIGRNLTFSRPRATETNSAANWIKLRTMVSTTVRAVEADHLKCYKGPF</sequence>
<dbReference type="AlphaFoldDB" id="G8Y8J9"/>
<gene>
    <name evidence="2" type="primary">Piso0_004350</name>
    <name evidence="2" type="ORF">GNLVRS01_PISO0K14948g</name>
    <name evidence="3" type="ORF">GNLVRS01_PISO0L14949g</name>
</gene>
<dbReference type="EMBL" id="FO082048">
    <property type="protein sequence ID" value="CCE84794.1"/>
    <property type="molecule type" value="Genomic_DNA"/>
</dbReference>
<protein>
    <submittedName>
        <fullName evidence="2">Piso0_004350 protein</fullName>
    </submittedName>
</protein>
<dbReference type="HOGENOM" id="CLU_2850466_0_0_1"/>
<dbReference type="Proteomes" id="UP000005222">
    <property type="component" value="Chromosome L"/>
</dbReference>
<evidence type="ECO:0000313" key="3">
    <source>
        <dbReference type="EMBL" id="CCE84794.1"/>
    </source>
</evidence>
<evidence type="ECO:0000256" key="1">
    <source>
        <dbReference type="SAM" id="MobiDB-lite"/>
    </source>
</evidence>
<keyword evidence="4" id="KW-1185">Reference proteome</keyword>
<evidence type="ECO:0000313" key="4">
    <source>
        <dbReference type="Proteomes" id="UP000005222"/>
    </source>
</evidence>
<dbReference type="Proteomes" id="UP000005222">
    <property type="component" value="Chromosome K"/>
</dbReference>
<evidence type="ECO:0000313" key="2">
    <source>
        <dbReference type="EMBL" id="CCE83763.1"/>
    </source>
</evidence>
<organism evidence="2 4">
    <name type="scientific">Pichia sorbitophila (strain ATCC MYA-4447 / BCRC 22081 / CBS 7064 / NBRC 10061 / NRRL Y-12695)</name>
    <name type="common">Hybrid yeast</name>
    <dbReference type="NCBI Taxonomy" id="559304"/>
    <lineage>
        <taxon>Eukaryota</taxon>
        <taxon>Fungi</taxon>
        <taxon>Dikarya</taxon>
        <taxon>Ascomycota</taxon>
        <taxon>Saccharomycotina</taxon>
        <taxon>Pichiomycetes</taxon>
        <taxon>Debaryomycetaceae</taxon>
        <taxon>Millerozyma</taxon>
    </lineage>
</organism>
<reference evidence="4" key="2">
    <citation type="journal article" date="2012" name="G3 (Bethesda)">
        <title>Pichia sorbitophila, an interspecies yeast hybrid reveals early steps of genome resolution following polyploidization.</title>
        <authorList>
            <person name="Leh Louis V."/>
            <person name="Despons L."/>
            <person name="Friedrich A."/>
            <person name="Martin T."/>
            <person name="Durrens P."/>
            <person name="Casaregola S."/>
            <person name="Neuveglise C."/>
            <person name="Fairhead C."/>
            <person name="Marck C."/>
            <person name="Cruz J.A."/>
            <person name="Straub M.L."/>
            <person name="Kugler V."/>
            <person name="Sacerdot C."/>
            <person name="Uzunov Z."/>
            <person name="Thierry A."/>
            <person name="Weiss S."/>
            <person name="Bleykasten C."/>
            <person name="De Montigny J."/>
            <person name="Jacques N."/>
            <person name="Jung P."/>
            <person name="Lemaire M."/>
            <person name="Mallet S."/>
            <person name="Morel G."/>
            <person name="Richard G.F."/>
            <person name="Sarkar A."/>
            <person name="Savel G."/>
            <person name="Schacherer J."/>
            <person name="Seret M.L."/>
            <person name="Talla E."/>
            <person name="Samson G."/>
            <person name="Jubin C."/>
            <person name="Poulain J."/>
            <person name="Vacherie B."/>
            <person name="Barbe V."/>
            <person name="Pelletier E."/>
            <person name="Sherman D.J."/>
            <person name="Westhof E."/>
            <person name="Weissenbach J."/>
            <person name="Baret P.V."/>
            <person name="Wincker P."/>
            <person name="Gaillardin C."/>
            <person name="Dujon B."/>
            <person name="Souciet J.L."/>
        </authorList>
    </citation>
    <scope>NUCLEOTIDE SEQUENCE [LARGE SCALE GENOMIC DNA]</scope>
    <source>
        <strain evidence="4">ATCC MYA-4447 / BCRC 22081 / CBS 7064 / NBRC 10061 / NRRL Y-12695</strain>
    </source>
</reference>
<accession>G8Y8J9</accession>
<reference evidence="2" key="1">
    <citation type="submission" date="2011-10" db="EMBL/GenBank/DDBJ databases">
        <authorList>
            <person name="Genoscope - CEA"/>
        </authorList>
    </citation>
    <scope>NUCLEOTIDE SEQUENCE</scope>
</reference>